<dbReference type="InterPro" id="IPR058158">
    <property type="entry name" value="Phage_zn-bd_3"/>
</dbReference>
<dbReference type="Pfam" id="PF24071">
    <property type="entry name" value="Phage_zn_bind_3"/>
    <property type="match status" value="1"/>
</dbReference>
<protein>
    <recommendedName>
        <fullName evidence="1">Phage FDXHR zinc binding domain-containing protein</fullName>
    </recommendedName>
</protein>
<reference evidence="2 3" key="1">
    <citation type="journal article" date="2019" name="Int. J. Syst. Evol. Microbiol.">
        <title>The Global Catalogue of Microorganisms (GCM) 10K type strain sequencing project: providing services to taxonomists for standard genome sequencing and annotation.</title>
        <authorList>
            <consortium name="The Broad Institute Genomics Platform"/>
            <consortium name="The Broad Institute Genome Sequencing Center for Infectious Disease"/>
            <person name="Wu L."/>
            <person name="Ma J."/>
        </authorList>
    </citation>
    <scope>NUCLEOTIDE SEQUENCE [LARGE SCALE GENOMIC DNA]</scope>
    <source>
        <strain evidence="2 3">JCM 10649</strain>
    </source>
</reference>
<dbReference type="Proteomes" id="UP001499895">
    <property type="component" value="Unassembled WGS sequence"/>
</dbReference>
<evidence type="ECO:0000259" key="1">
    <source>
        <dbReference type="Pfam" id="PF24071"/>
    </source>
</evidence>
<name>A0ABN0ZP34_9ACTN</name>
<dbReference type="RefSeq" id="WP_344087846.1">
    <property type="nucleotide sequence ID" value="NZ_BAAAHB010000011.1"/>
</dbReference>
<sequence length="110" mass="11678">MTHTEPHTGPSAVTGAPPLNAIKHPKCGRWWTGLGRAHCPACCRTFSCDSAADKHRTGRYGKDRRCVDPATTGLVATAKPWGEMWQNPAPESVAAVTPAQWARGTGSQAA</sequence>
<organism evidence="2 3">
    <name type="scientific">Streptomyces stramineus</name>
    <dbReference type="NCBI Taxonomy" id="173861"/>
    <lineage>
        <taxon>Bacteria</taxon>
        <taxon>Bacillati</taxon>
        <taxon>Actinomycetota</taxon>
        <taxon>Actinomycetes</taxon>
        <taxon>Kitasatosporales</taxon>
        <taxon>Streptomycetaceae</taxon>
        <taxon>Streptomyces</taxon>
    </lineage>
</organism>
<evidence type="ECO:0000313" key="2">
    <source>
        <dbReference type="EMBL" id="GAA0453926.1"/>
    </source>
</evidence>
<feature type="domain" description="Phage FDXHR zinc binding" evidence="1">
    <location>
        <begin position="22"/>
        <end position="71"/>
    </location>
</feature>
<keyword evidence="3" id="KW-1185">Reference proteome</keyword>
<comment type="caution">
    <text evidence="2">The sequence shown here is derived from an EMBL/GenBank/DDBJ whole genome shotgun (WGS) entry which is preliminary data.</text>
</comment>
<gene>
    <name evidence="2" type="ORF">GCM10009544_15860</name>
</gene>
<accession>A0ABN0ZP34</accession>
<proteinExistence type="predicted"/>
<evidence type="ECO:0000313" key="3">
    <source>
        <dbReference type="Proteomes" id="UP001499895"/>
    </source>
</evidence>
<dbReference type="EMBL" id="BAAAHB010000011">
    <property type="protein sequence ID" value="GAA0453926.1"/>
    <property type="molecule type" value="Genomic_DNA"/>
</dbReference>